<protein>
    <submittedName>
        <fullName evidence="1">Uncharacterized protein</fullName>
    </submittedName>
</protein>
<reference evidence="1 2" key="1">
    <citation type="journal article" date="2018" name="Front. Plant Sci.">
        <title>Red Clover (Trifolium pratense) and Zigzag Clover (T. medium) - A Picture of Genomic Similarities and Differences.</title>
        <authorList>
            <person name="Dluhosova J."/>
            <person name="Istvanek J."/>
            <person name="Nedelnik J."/>
            <person name="Repkova J."/>
        </authorList>
    </citation>
    <scope>NUCLEOTIDE SEQUENCE [LARGE SCALE GENOMIC DNA]</scope>
    <source>
        <strain evidence="2">cv. 10/8</strain>
        <tissue evidence="1">Leaf</tissue>
    </source>
</reference>
<evidence type="ECO:0000313" key="2">
    <source>
        <dbReference type="Proteomes" id="UP000265520"/>
    </source>
</evidence>
<dbReference type="AlphaFoldDB" id="A0A392TXD5"/>
<proteinExistence type="predicted"/>
<feature type="non-terminal residue" evidence="1">
    <location>
        <position position="31"/>
    </location>
</feature>
<dbReference type="EMBL" id="LXQA010666408">
    <property type="protein sequence ID" value="MCI64940.1"/>
    <property type="molecule type" value="Genomic_DNA"/>
</dbReference>
<dbReference type="Proteomes" id="UP000265520">
    <property type="component" value="Unassembled WGS sequence"/>
</dbReference>
<name>A0A392TXD5_9FABA</name>
<organism evidence="1 2">
    <name type="scientific">Trifolium medium</name>
    <dbReference type="NCBI Taxonomy" id="97028"/>
    <lineage>
        <taxon>Eukaryota</taxon>
        <taxon>Viridiplantae</taxon>
        <taxon>Streptophyta</taxon>
        <taxon>Embryophyta</taxon>
        <taxon>Tracheophyta</taxon>
        <taxon>Spermatophyta</taxon>
        <taxon>Magnoliopsida</taxon>
        <taxon>eudicotyledons</taxon>
        <taxon>Gunneridae</taxon>
        <taxon>Pentapetalae</taxon>
        <taxon>rosids</taxon>
        <taxon>fabids</taxon>
        <taxon>Fabales</taxon>
        <taxon>Fabaceae</taxon>
        <taxon>Papilionoideae</taxon>
        <taxon>50 kb inversion clade</taxon>
        <taxon>NPAAA clade</taxon>
        <taxon>Hologalegina</taxon>
        <taxon>IRL clade</taxon>
        <taxon>Trifolieae</taxon>
        <taxon>Trifolium</taxon>
    </lineage>
</organism>
<keyword evidence="2" id="KW-1185">Reference proteome</keyword>
<accession>A0A392TXD5</accession>
<comment type="caution">
    <text evidence="1">The sequence shown here is derived from an EMBL/GenBank/DDBJ whole genome shotgun (WGS) entry which is preliminary data.</text>
</comment>
<sequence>MGVLSWERAHLELVVLVYFFWNAVSRSELAG</sequence>
<evidence type="ECO:0000313" key="1">
    <source>
        <dbReference type="EMBL" id="MCI64940.1"/>
    </source>
</evidence>